<dbReference type="GO" id="GO:0047349">
    <property type="term" value="F:D-ribitol-5-phosphate cytidylyltransferase activity"/>
    <property type="evidence" value="ECO:0007669"/>
    <property type="project" value="TreeGrafter"/>
</dbReference>
<gene>
    <name evidence="4" type="ORF">R5R35_005927</name>
</gene>
<evidence type="ECO:0000256" key="2">
    <source>
        <dbReference type="ARBA" id="ARBA00022679"/>
    </source>
</evidence>
<evidence type="ECO:0008006" key="6">
    <source>
        <dbReference type="Google" id="ProtNLM"/>
    </source>
</evidence>
<dbReference type="AlphaFoldDB" id="A0AAN9VGA8"/>
<reference evidence="4 5" key="1">
    <citation type="submission" date="2024-03" db="EMBL/GenBank/DDBJ databases">
        <title>The genome assembly and annotation of the cricket Gryllus longicercus Weissman &amp; Gray.</title>
        <authorList>
            <person name="Szrajer S."/>
            <person name="Gray D."/>
            <person name="Ylla G."/>
        </authorList>
    </citation>
    <scope>NUCLEOTIDE SEQUENCE [LARGE SCALE GENOMIC DNA]</scope>
    <source>
        <strain evidence="4">DAG 2021-001</strain>
        <tissue evidence="4">Whole body minus gut</tissue>
    </source>
</reference>
<dbReference type="Proteomes" id="UP001378592">
    <property type="component" value="Unassembled WGS sequence"/>
</dbReference>
<protein>
    <recommendedName>
        <fullName evidence="6">D-ribitol-5-phosphate cytidylyltransferase</fullName>
    </recommendedName>
</protein>
<dbReference type="Pfam" id="PF01128">
    <property type="entry name" value="IspD"/>
    <property type="match status" value="1"/>
</dbReference>
<dbReference type="SUPFAM" id="SSF53448">
    <property type="entry name" value="Nucleotide-diphospho-sugar transferases"/>
    <property type="match status" value="1"/>
</dbReference>
<keyword evidence="5" id="KW-1185">Reference proteome</keyword>
<keyword evidence="2" id="KW-0808">Transferase</keyword>
<accession>A0AAN9VGA8</accession>
<evidence type="ECO:0000256" key="3">
    <source>
        <dbReference type="ARBA" id="ARBA00022695"/>
    </source>
</evidence>
<dbReference type="Gene3D" id="3.90.550.10">
    <property type="entry name" value="Spore Coat Polysaccharide Biosynthesis Protein SpsA, Chain A"/>
    <property type="match status" value="1"/>
</dbReference>
<evidence type="ECO:0000256" key="1">
    <source>
        <dbReference type="ARBA" id="ARBA00009789"/>
    </source>
</evidence>
<dbReference type="PANTHER" id="PTHR43015:SF1">
    <property type="entry name" value="D-RIBITOL-5-PHOSPHATE CYTIDYLYLTRANSFERASE"/>
    <property type="match status" value="1"/>
</dbReference>
<dbReference type="GO" id="GO:0005829">
    <property type="term" value="C:cytosol"/>
    <property type="evidence" value="ECO:0007669"/>
    <property type="project" value="TreeGrafter"/>
</dbReference>
<evidence type="ECO:0000313" key="4">
    <source>
        <dbReference type="EMBL" id="KAK7862506.1"/>
    </source>
</evidence>
<comment type="caution">
    <text evidence="4">The sequence shown here is derived from an EMBL/GenBank/DDBJ whole genome shotgun (WGS) entry which is preliminary data.</text>
</comment>
<organism evidence="4 5">
    <name type="scientific">Gryllus longicercus</name>
    <dbReference type="NCBI Taxonomy" id="2509291"/>
    <lineage>
        <taxon>Eukaryota</taxon>
        <taxon>Metazoa</taxon>
        <taxon>Ecdysozoa</taxon>
        <taxon>Arthropoda</taxon>
        <taxon>Hexapoda</taxon>
        <taxon>Insecta</taxon>
        <taxon>Pterygota</taxon>
        <taxon>Neoptera</taxon>
        <taxon>Polyneoptera</taxon>
        <taxon>Orthoptera</taxon>
        <taxon>Ensifera</taxon>
        <taxon>Gryllidea</taxon>
        <taxon>Grylloidea</taxon>
        <taxon>Gryllidae</taxon>
        <taxon>Gryllinae</taxon>
        <taxon>Gryllus</taxon>
    </lineage>
</organism>
<name>A0AAN9VGA8_9ORTH</name>
<comment type="similarity">
    <text evidence="1">Belongs to the IspD/TarI cytidylyltransferase family. IspD subfamily.</text>
</comment>
<dbReference type="InterPro" id="IPR034683">
    <property type="entry name" value="IspD/TarI"/>
</dbReference>
<dbReference type="GO" id="GO:0035269">
    <property type="term" value="P:protein O-linked glycosylation via mannose"/>
    <property type="evidence" value="ECO:0007669"/>
    <property type="project" value="TreeGrafter"/>
</dbReference>
<dbReference type="EMBL" id="JAZDUA010000273">
    <property type="protein sequence ID" value="KAK7862506.1"/>
    <property type="molecule type" value="Genomic_DNA"/>
</dbReference>
<dbReference type="InterPro" id="IPR029044">
    <property type="entry name" value="Nucleotide-diphossugar_trans"/>
</dbReference>
<keyword evidence="3" id="KW-0548">Nucleotidyltransferase</keyword>
<dbReference type="PANTHER" id="PTHR43015">
    <property type="entry name" value="D-RIBITOL-5-PHOSPHATE CYTIDYLYLTRANSFERASE"/>
    <property type="match status" value="1"/>
</dbReference>
<proteinExistence type="inferred from homology"/>
<dbReference type="CDD" id="cd02516">
    <property type="entry name" value="CDP-ME_synthetase"/>
    <property type="match status" value="1"/>
</dbReference>
<evidence type="ECO:0000313" key="5">
    <source>
        <dbReference type="Proteomes" id="UP001378592"/>
    </source>
</evidence>
<sequence>MVNFDVGVILPAAGTGDRLGGPTPKQYCKIMGRPLFLFALQEFLAVPWVKKIALVVDNPDHACRFLEETCFDKDKLIVVQGEHTRHRSIRAGVQEILKNDLNLQVLVVHDAVRPFVPMGFLEELVLSANEHGAAGAIRPLVSTVVKQDENGFLQKCLDRSEYVASETPQAFQSNVLSKAFSHCSEEELEKGTECLQLALAYAGVSARLITGPSDLWKVTYKKDLYAATCCIRERARRACVVAAEDSATVRQVEAALRGSLGAVERVASAKAIAPGSFNTIVLCHSRGVDPDRQLVDLAAAVDVNKEGVVVHVTEHAEGVREGEGVVAVRCGGRGGQERRAAALVEAVVASADPSAFAGQTFFL</sequence>